<evidence type="ECO:0000259" key="7">
    <source>
        <dbReference type="PROSITE" id="PS50835"/>
    </source>
</evidence>
<keyword evidence="3 5" id="KW-0472">Membrane</keyword>
<protein>
    <recommendedName>
        <fullName evidence="7">Ig-like domain-containing protein</fullName>
    </recommendedName>
</protein>
<feature type="domain" description="Ig-like" evidence="7">
    <location>
        <begin position="3"/>
        <end position="104"/>
    </location>
</feature>
<dbReference type="AlphaFoldDB" id="A0ABD1J1S1"/>
<feature type="compositionally biased region" description="Low complexity" evidence="4">
    <location>
        <begin position="120"/>
        <end position="143"/>
    </location>
</feature>
<evidence type="ECO:0000256" key="6">
    <source>
        <dbReference type="SAM" id="SignalP"/>
    </source>
</evidence>
<dbReference type="PROSITE" id="PS50835">
    <property type="entry name" value="IG_LIKE"/>
    <property type="match status" value="1"/>
</dbReference>
<evidence type="ECO:0000313" key="8">
    <source>
        <dbReference type="EMBL" id="KAL2081163.1"/>
    </source>
</evidence>
<feature type="transmembrane region" description="Helical" evidence="5">
    <location>
        <begin position="186"/>
        <end position="205"/>
    </location>
</feature>
<dbReference type="InterPro" id="IPR003599">
    <property type="entry name" value="Ig_sub"/>
</dbReference>
<keyword evidence="2 5" id="KW-0812">Transmembrane</keyword>
<evidence type="ECO:0000256" key="2">
    <source>
        <dbReference type="ARBA" id="ARBA00022692"/>
    </source>
</evidence>
<dbReference type="InterPro" id="IPR007110">
    <property type="entry name" value="Ig-like_dom"/>
</dbReference>
<dbReference type="Pfam" id="PF07686">
    <property type="entry name" value="V-set"/>
    <property type="match status" value="1"/>
</dbReference>
<reference evidence="8 9" key="1">
    <citation type="submission" date="2024-09" db="EMBL/GenBank/DDBJ databases">
        <title>A chromosome-level genome assembly of Gray's grenadier anchovy, Coilia grayii.</title>
        <authorList>
            <person name="Fu Z."/>
        </authorList>
    </citation>
    <scope>NUCLEOTIDE SEQUENCE [LARGE SCALE GENOMIC DNA]</scope>
    <source>
        <strain evidence="8">G4</strain>
        <tissue evidence="8">Muscle</tissue>
    </source>
</reference>
<proteinExistence type="predicted"/>
<gene>
    <name evidence="8" type="ORF">ACEWY4_023016</name>
</gene>
<dbReference type="SMART" id="SM00409">
    <property type="entry name" value="IG"/>
    <property type="match status" value="1"/>
</dbReference>
<evidence type="ECO:0000313" key="9">
    <source>
        <dbReference type="Proteomes" id="UP001591681"/>
    </source>
</evidence>
<name>A0ABD1J1S1_9TELE</name>
<dbReference type="Proteomes" id="UP001591681">
    <property type="component" value="Unassembled WGS sequence"/>
</dbReference>
<dbReference type="InterPro" id="IPR013106">
    <property type="entry name" value="Ig_V-set"/>
</dbReference>
<dbReference type="InterPro" id="IPR050671">
    <property type="entry name" value="CD300_family_receptors"/>
</dbReference>
<dbReference type="GO" id="GO:0016020">
    <property type="term" value="C:membrane"/>
    <property type="evidence" value="ECO:0007669"/>
    <property type="project" value="UniProtKB-SubCell"/>
</dbReference>
<dbReference type="InterPro" id="IPR036179">
    <property type="entry name" value="Ig-like_dom_sf"/>
</dbReference>
<sequence length="257" mass="29559">MLPCFVLGVFTLSGPQEVRATAGETAVISCHYHSFYYDYIKYWCKGYYWNYCTVLIKSNNHIKDNMQITDDKELLTFTIIMKTVRMEDSGWYWCAIERVSKHVKFAVMLTVTAGTPKQPPEISSTSPPPSSIVKVTTSSQQTTSLPLSLSTAEEEKHSPTRLKTTTESCSTYLHWTIWSIWSITRWVLFLALCLYLFCFIACCHLRQNRSKSHAKVTVPNDSFSSAMAAAQQQQCVAHSLRESSVYRHHRQRRWSLE</sequence>
<evidence type="ECO:0000256" key="3">
    <source>
        <dbReference type="ARBA" id="ARBA00023136"/>
    </source>
</evidence>
<comment type="caution">
    <text evidence="8">The sequence shown here is derived from an EMBL/GenBank/DDBJ whole genome shotgun (WGS) entry which is preliminary data.</text>
</comment>
<feature type="region of interest" description="Disordered" evidence="4">
    <location>
        <begin position="115"/>
        <end position="143"/>
    </location>
</feature>
<dbReference type="PANTHER" id="PTHR11860">
    <property type="entry name" value="POLYMERIC-IMMUNOGLOBULIN RECEPTOR"/>
    <property type="match status" value="1"/>
</dbReference>
<keyword evidence="9" id="KW-1185">Reference proteome</keyword>
<evidence type="ECO:0000256" key="4">
    <source>
        <dbReference type="SAM" id="MobiDB-lite"/>
    </source>
</evidence>
<accession>A0ABD1J1S1</accession>
<comment type="subcellular location">
    <subcellularLocation>
        <location evidence="1">Membrane</location>
    </subcellularLocation>
</comment>
<dbReference type="EMBL" id="JBHFQA010000020">
    <property type="protein sequence ID" value="KAL2081163.1"/>
    <property type="molecule type" value="Genomic_DNA"/>
</dbReference>
<feature type="signal peptide" evidence="6">
    <location>
        <begin position="1"/>
        <end position="20"/>
    </location>
</feature>
<organism evidence="8 9">
    <name type="scientific">Coilia grayii</name>
    <name type="common">Gray's grenadier anchovy</name>
    <dbReference type="NCBI Taxonomy" id="363190"/>
    <lineage>
        <taxon>Eukaryota</taxon>
        <taxon>Metazoa</taxon>
        <taxon>Chordata</taxon>
        <taxon>Craniata</taxon>
        <taxon>Vertebrata</taxon>
        <taxon>Euteleostomi</taxon>
        <taxon>Actinopterygii</taxon>
        <taxon>Neopterygii</taxon>
        <taxon>Teleostei</taxon>
        <taxon>Clupei</taxon>
        <taxon>Clupeiformes</taxon>
        <taxon>Clupeoidei</taxon>
        <taxon>Engraulidae</taxon>
        <taxon>Coilinae</taxon>
        <taxon>Coilia</taxon>
    </lineage>
</organism>
<evidence type="ECO:0000256" key="1">
    <source>
        <dbReference type="ARBA" id="ARBA00004370"/>
    </source>
</evidence>
<dbReference type="SUPFAM" id="SSF48726">
    <property type="entry name" value="Immunoglobulin"/>
    <property type="match status" value="1"/>
</dbReference>
<feature type="chain" id="PRO_5044872144" description="Ig-like domain-containing protein" evidence="6">
    <location>
        <begin position="21"/>
        <end position="257"/>
    </location>
</feature>
<keyword evidence="5" id="KW-1133">Transmembrane helix</keyword>
<evidence type="ECO:0000256" key="5">
    <source>
        <dbReference type="SAM" id="Phobius"/>
    </source>
</evidence>
<dbReference type="InterPro" id="IPR013783">
    <property type="entry name" value="Ig-like_fold"/>
</dbReference>
<keyword evidence="6" id="KW-0732">Signal</keyword>
<dbReference type="Gene3D" id="2.60.40.10">
    <property type="entry name" value="Immunoglobulins"/>
    <property type="match status" value="1"/>
</dbReference>
<dbReference type="PANTHER" id="PTHR11860:SF87">
    <property type="entry name" value="CMRF35-LIKE MOLECULE 8"/>
    <property type="match status" value="1"/>
</dbReference>